<proteinExistence type="predicted"/>
<gene>
    <name evidence="2" type="ORF">C5748_18380</name>
</gene>
<comment type="caution">
    <text evidence="2">The sequence shown here is derived from an EMBL/GenBank/DDBJ whole genome shotgun (WGS) entry which is preliminary data.</text>
</comment>
<sequence>MPFIVETGSGSTDANAFWGVAEIDAYHLERGNTEWTGDVADKEAAIIRATSVLSNSYQWQGYKRNGRPQALAWPRVDVVDCEGWGVAFDEVPKEIRYATAEIALRELITPGIMTPDFVASEQVKREKVGPLEVEYLNSNTSEDAARPVLLIVRDLIGCLLGNSGGNSLVGQAYRV</sequence>
<evidence type="ECO:0000259" key="1">
    <source>
        <dbReference type="Pfam" id="PF20557"/>
    </source>
</evidence>
<dbReference type="Proteomes" id="UP000239434">
    <property type="component" value="Unassembled WGS sequence"/>
</dbReference>
<dbReference type="AlphaFoldDB" id="A0A2S9INL2"/>
<dbReference type="EMBL" id="PVBR01000014">
    <property type="protein sequence ID" value="PRD42117.1"/>
    <property type="molecule type" value="Genomic_DNA"/>
</dbReference>
<keyword evidence="3" id="KW-1185">Reference proteome</keyword>
<dbReference type="InterPro" id="IPR046787">
    <property type="entry name" value="DnaT_2"/>
</dbReference>
<dbReference type="RefSeq" id="WP_105743385.1">
    <property type="nucleotide sequence ID" value="NZ_PVBR01000014.1"/>
</dbReference>
<evidence type="ECO:0000313" key="2">
    <source>
        <dbReference type="EMBL" id="PRD42117.1"/>
    </source>
</evidence>
<accession>A0A2S9INL2</accession>
<name>A0A2S9INL2_9HYPH</name>
<dbReference type="Pfam" id="PF20557">
    <property type="entry name" value="DnaT_2"/>
    <property type="match status" value="1"/>
</dbReference>
<organism evidence="2 3">
    <name type="scientific">Phyllobacterium phragmitis</name>
    <dbReference type="NCBI Taxonomy" id="2670329"/>
    <lineage>
        <taxon>Bacteria</taxon>
        <taxon>Pseudomonadati</taxon>
        <taxon>Pseudomonadota</taxon>
        <taxon>Alphaproteobacteria</taxon>
        <taxon>Hyphomicrobiales</taxon>
        <taxon>Phyllobacteriaceae</taxon>
        <taxon>Phyllobacterium</taxon>
    </lineage>
</organism>
<reference evidence="2 3" key="1">
    <citation type="submission" date="2018-02" db="EMBL/GenBank/DDBJ databases">
        <title>The draft genome of Phyllobacterium sp. 1N-3.</title>
        <authorList>
            <person name="Liu L."/>
            <person name="Li L."/>
            <person name="Zhang X."/>
            <person name="Wang T."/>
            <person name="Liang L."/>
        </authorList>
    </citation>
    <scope>NUCLEOTIDE SEQUENCE [LARGE SCALE GENOMIC DNA]</scope>
    <source>
        <strain evidence="2 3">1N-3</strain>
    </source>
</reference>
<protein>
    <recommendedName>
        <fullName evidence="1">Putative DnaT-like domain-containing protein</fullName>
    </recommendedName>
</protein>
<evidence type="ECO:0000313" key="3">
    <source>
        <dbReference type="Proteomes" id="UP000239434"/>
    </source>
</evidence>
<feature type="domain" description="Putative DnaT-like" evidence="1">
    <location>
        <begin position="1"/>
        <end position="174"/>
    </location>
</feature>